<reference evidence="1 2" key="1">
    <citation type="submission" date="2021-03" db="EMBL/GenBank/DDBJ databases">
        <title>Genomic Encyclopedia of Type Strains, Phase IV (KMG-IV): sequencing the most valuable type-strain genomes for metagenomic binning, comparative biology and taxonomic classification.</title>
        <authorList>
            <person name="Goeker M."/>
        </authorList>
    </citation>
    <scope>NUCLEOTIDE SEQUENCE [LARGE SCALE GENOMIC DNA]</scope>
    <source>
        <strain evidence="1 2">DSM 15596</strain>
    </source>
</reference>
<name>A0ABS4F9S7_9BACL</name>
<proteinExistence type="predicted"/>
<comment type="caution">
    <text evidence="1">The sequence shown here is derived from an EMBL/GenBank/DDBJ whole genome shotgun (WGS) entry which is preliminary data.</text>
</comment>
<keyword evidence="2" id="KW-1185">Reference proteome</keyword>
<sequence length="111" mass="12951">MPNNKGWFTKEEVLETGLPYYNSISKRWTDTPYPFAVLLTRSRCAALKVPVLRSGREKPSAFRHIALAGRGTNDDKRYRYAPLYDRTDAYHLIKDQLYPHEIMGDPQDMEE</sequence>
<organism evidence="1 2">
    <name type="scientific">Paenibacillus lactis</name>
    <dbReference type="NCBI Taxonomy" id="228574"/>
    <lineage>
        <taxon>Bacteria</taxon>
        <taxon>Bacillati</taxon>
        <taxon>Bacillota</taxon>
        <taxon>Bacilli</taxon>
        <taxon>Bacillales</taxon>
        <taxon>Paenibacillaceae</taxon>
        <taxon>Paenibacillus</taxon>
    </lineage>
</organism>
<protein>
    <submittedName>
        <fullName evidence="1">Uncharacterized protein</fullName>
    </submittedName>
</protein>
<dbReference type="Proteomes" id="UP000706926">
    <property type="component" value="Unassembled WGS sequence"/>
</dbReference>
<dbReference type="GeneID" id="95404124"/>
<accession>A0ABS4F9S7</accession>
<dbReference type="EMBL" id="JAGGKI010000004">
    <property type="protein sequence ID" value="MBP1893010.1"/>
    <property type="molecule type" value="Genomic_DNA"/>
</dbReference>
<dbReference type="RefSeq" id="WP_210094660.1">
    <property type="nucleotide sequence ID" value="NZ_DMBX01000007.1"/>
</dbReference>
<gene>
    <name evidence="1" type="ORF">J2Z18_002112</name>
</gene>
<evidence type="ECO:0000313" key="2">
    <source>
        <dbReference type="Proteomes" id="UP000706926"/>
    </source>
</evidence>
<evidence type="ECO:0000313" key="1">
    <source>
        <dbReference type="EMBL" id="MBP1893010.1"/>
    </source>
</evidence>